<evidence type="ECO:0000313" key="2">
    <source>
        <dbReference type="EMBL" id="WIA12562.1"/>
    </source>
</evidence>
<protein>
    <submittedName>
        <fullName evidence="2">Uncharacterized protein</fullName>
    </submittedName>
</protein>
<evidence type="ECO:0000256" key="1">
    <source>
        <dbReference type="SAM" id="SignalP"/>
    </source>
</evidence>
<proteinExistence type="predicted"/>
<name>A0ABY8TTX5_TETOB</name>
<sequence>MARFAVMIVALVACSAFADARHLLQRASGNNNANGAQRVWAVEGSRNMYASLGTSDAIAAAAANGKAYFAAAFGSKASKATTLRSAKNSDFNAANGARHLLQKASGNNNANGAQRVWAVEGSRNMYASLGTSDAIAAAAANGKAYFAAAFGSKASKATTLRSAKNSDFNAANGARHLLTDRTDRADRNSISIQATADLIQSALSSKSTKAATKAGLQYSKLATSNSVRASDFTGARHLLTDRTDRADRNSISIQATADLIQSALSSKSTKAATKAGLQYSKLATSNSVRASDFTGARHLLTDRTDRADRNSISIQATADLIQSALSSKSTKAATKAGLQYSKLATSNSVRASDFTVAK</sequence>
<evidence type="ECO:0000313" key="3">
    <source>
        <dbReference type="Proteomes" id="UP001244341"/>
    </source>
</evidence>
<gene>
    <name evidence="2" type="ORF">OEZ85_006223</name>
</gene>
<accession>A0ABY8TTX5</accession>
<feature type="signal peptide" evidence="1">
    <location>
        <begin position="1"/>
        <end position="20"/>
    </location>
</feature>
<keyword evidence="1" id="KW-0732">Signal</keyword>
<keyword evidence="3" id="KW-1185">Reference proteome</keyword>
<organism evidence="2 3">
    <name type="scientific">Tetradesmus obliquus</name>
    <name type="common">Green alga</name>
    <name type="synonym">Acutodesmus obliquus</name>
    <dbReference type="NCBI Taxonomy" id="3088"/>
    <lineage>
        <taxon>Eukaryota</taxon>
        <taxon>Viridiplantae</taxon>
        <taxon>Chlorophyta</taxon>
        <taxon>core chlorophytes</taxon>
        <taxon>Chlorophyceae</taxon>
        <taxon>CS clade</taxon>
        <taxon>Sphaeropleales</taxon>
        <taxon>Scenedesmaceae</taxon>
        <taxon>Tetradesmus</taxon>
    </lineage>
</organism>
<feature type="chain" id="PRO_5046801805" evidence="1">
    <location>
        <begin position="21"/>
        <end position="358"/>
    </location>
</feature>
<dbReference type="EMBL" id="CP126211">
    <property type="protein sequence ID" value="WIA12562.1"/>
    <property type="molecule type" value="Genomic_DNA"/>
</dbReference>
<reference evidence="2 3" key="1">
    <citation type="submission" date="2023-05" db="EMBL/GenBank/DDBJ databases">
        <title>A 100% complete, gapless, phased diploid assembly of the Scenedesmus obliquus UTEX 3031 genome.</title>
        <authorList>
            <person name="Biondi T.C."/>
            <person name="Hanschen E.R."/>
            <person name="Kwon T."/>
            <person name="Eng W."/>
            <person name="Kruse C.P.S."/>
            <person name="Koehler S.I."/>
            <person name="Kunde Y."/>
            <person name="Gleasner C.D."/>
            <person name="You Mak K.T."/>
            <person name="Polle J."/>
            <person name="Hovde B.T."/>
            <person name="Starkenburg S.R."/>
        </authorList>
    </citation>
    <scope>NUCLEOTIDE SEQUENCE [LARGE SCALE GENOMIC DNA]</scope>
    <source>
        <strain evidence="2 3">DOE0152z</strain>
    </source>
</reference>
<dbReference type="Proteomes" id="UP001244341">
    <property type="component" value="Chromosome 4b"/>
</dbReference>